<dbReference type="AlphaFoldDB" id="A0A0D4DCU4"/>
<evidence type="ECO:0000313" key="1">
    <source>
        <dbReference type="EMBL" id="AJT61670.1"/>
    </source>
</evidence>
<protein>
    <submittedName>
        <fullName evidence="1">Uncharacterized protein</fullName>
    </submittedName>
</protein>
<sequence>MTAAPNARSISTMSWGLLQKPIEQIGRVSRQVMAVVVRKIVEGGKPLAAFGFLHRRFQPFVRKRQL</sequence>
<geneLocation type="plasmid" evidence="1">
    <name>pHRB800</name>
</geneLocation>
<proteinExistence type="predicted"/>
<accession>A0A0D4DCU4</accession>
<name>A0A0D4DCU4_RHIML</name>
<organism evidence="1">
    <name type="scientific">Rhizobium meliloti</name>
    <name type="common">Ensifer meliloti</name>
    <name type="synonym">Sinorhizobium meliloti</name>
    <dbReference type="NCBI Taxonomy" id="382"/>
    <lineage>
        <taxon>Bacteria</taxon>
        <taxon>Pseudomonadati</taxon>
        <taxon>Pseudomonadota</taxon>
        <taxon>Alphaproteobacteria</taxon>
        <taxon>Hyphomicrobiales</taxon>
        <taxon>Rhizobiaceae</taxon>
        <taxon>Sinorhizobium/Ensifer group</taxon>
        <taxon>Sinorhizobium</taxon>
    </lineage>
</organism>
<keyword evidence="1" id="KW-0614">Plasmid</keyword>
<dbReference type="EMBL" id="CP011000">
    <property type="protein sequence ID" value="AJT61670.1"/>
    <property type="molecule type" value="Genomic_DNA"/>
</dbReference>
<reference evidence="1" key="1">
    <citation type="journal article" date="2015" name="Proc. Natl. Acad. Sci. U.S.A.">
        <title>Rhizobial peptidase HrrP cleaves host-encoded signaling peptides and mediates symbiotic compatibility.</title>
        <authorList>
            <person name="Price P.A."/>
            <person name="Tanner H.R."/>
            <person name="Dillon B.A."/>
            <person name="Shabab M."/>
            <person name="Walker G.C."/>
            <person name="Griffitts J.S."/>
        </authorList>
    </citation>
    <scope>NUCLEOTIDE SEQUENCE</scope>
    <source>
        <strain evidence="1">USDA1963</strain>
        <plasmid evidence="1">pHRB800</plasmid>
    </source>
</reference>